<dbReference type="SUPFAM" id="SSF52540">
    <property type="entry name" value="P-loop containing nucleoside triphosphate hydrolases"/>
    <property type="match status" value="1"/>
</dbReference>
<keyword evidence="4" id="KW-0347">Helicase</keyword>
<evidence type="ECO:0000313" key="12">
    <source>
        <dbReference type="Proteomes" id="UP000027120"/>
    </source>
</evidence>
<evidence type="ECO:0000259" key="10">
    <source>
        <dbReference type="PROSITE" id="PS51193"/>
    </source>
</evidence>
<dbReference type="GO" id="GO:0005634">
    <property type="term" value="C:nucleus"/>
    <property type="evidence" value="ECO:0000318"/>
    <property type="project" value="GO_Central"/>
</dbReference>
<dbReference type="Gene3D" id="3.40.50.300">
    <property type="entry name" value="P-loop containing nucleotide triphosphate hydrolases"/>
    <property type="match status" value="2"/>
</dbReference>
<dbReference type="GO" id="GO:0016818">
    <property type="term" value="F:hydrolase activity, acting on acid anhydrides, in phosphorus-containing anhydrides"/>
    <property type="evidence" value="ECO:0007669"/>
    <property type="project" value="InterPro"/>
</dbReference>
<dbReference type="InterPro" id="IPR006555">
    <property type="entry name" value="ATP-dep_Helicase_C"/>
</dbReference>
<dbReference type="PANTHER" id="PTHR11472">
    <property type="entry name" value="DNA REPAIR DEAD HELICASE RAD3/XP-D SUBFAMILY MEMBER"/>
    <property type="match status" value="1"/>
</dbReference>
<dbReference type="Pfam" id="PF06733">
    <property type="entry name" value="DEAD_2"/>
    <property type="match status" value="1"/>
</dbReference>
<proteinExistence type="predicted"/>
<evidence type="ECO:0000256" key="5">
    <source>
        <dbReference type="ARBA" id="ARBA00022840"/>
    </source>
</evidence>
<keyword evidence="3" id="KW-0378">Hydrolase</keyword>
<sequence length="1269" mass="141686">MVSEANPNPNYRKPLNAYHVGGIQVEFPYQPYGSQLVFMCRVISTLDRAQRDGHCHALLESPTGTGKSLSLLCSTLAWQQNCKLKNQLANISHSKPDTEAVTDPLANGGGFIPESQPSTIPPSTNGQTAQVAMNNKNVKKKMTPTIFYASRTHSQISQVISEYKKTAYRVPMAVLASRKHYCTNKYVRDKENIDEECKLLLGDRNLGCPQFKNVHKVRGHPSLQKGGCHEVHDIEDLVNVGQVVRGCSYYAARSMADDAQLVFCPYSYIINPVIRGAMEVDIKGAILILDEAHNIEDIARDAGSVDIDEDVLLKLQMELEQVCSVNPMIYQPLIEMTQDLVGWIERRKATLAKREFQHFFSCWTGDKALRELQEANISRQCFPILLECATKAIKEATDTESELPHLSGMSVITLEGLFSSLTYFFSRNGSHVSDYQLALQKYIKRDSKNPGGNWTHTLSLWCLNPAVVFKDVAELSLSIILTSGTLSPMNSFSSELGVQFGTCLEAPHVIDVDLQVLTSVISTGPDNYPLNASYKTADGYKLMEKLCNRWRETGQWSRLNAKKPLFVEPKGGSQEDFEIVLKHYYNSISQGSKCAVVRKKRVKREGNNDLNTIESQENANKKGASFLAVCRGKIVVGIPFPNINDIQVSLKKKYNDTYRSSKNLLSGNEWYCNQAFRALNQAIGRCIRHRFDYGAIILLDERFQEERNRAHISKWLRKSIKQYDSFDASLEGLKSFFRDVKGWVGKKMFNGLENSDNDVDHVSSMDQCKEVTKQNTQELNKSDHSGQNVQSISKYDPFSHQKSQGNFEVQTSLQTDQNNSCIEYIDLERMNDKNNHSIDSSKGSTRKENKKLNSYDNSGQKLHSSVKYDSFPGLNLLDEVEVQEFVQLDRVSSCKDYINTQCSLQKSSRCCEASSMPFSNEDPELLLVKETPAMDDNNTMASPGSLSKDGNSSSTIFQASTQSPDQLSVHSQSLTNPVRVPSSAQPEMVVTPEKEVTGDTSNLPPERDSSLSSSVNSHTQKRRKTMVSPSVDLMLMASREANRRIEFNSETNYVKNKSKTSNNCAESHLSSTPVMDKTLQISCSLCRSPLGLPENHLYVRCSVTSSAKAHLVSLLKQRQELCANVTSIPVIMTDISSVDQLLTNQSFGGASGQGIWCEEDGCVYNTLFCPFCSSPSNCLGVQIVASNALNFQLLNKILFYLDRLEIRIPESGKFKSEAKDSSPITHSAMDKVAAFSCIEKFSYSPILEDSGGWRSTKSKLRLPKKGRGS</sequence>
<dbReference type="GO" id="GO:0006289">
    <property type="term" value="P:nucleotide-excision repair"/>
    <property type="evidence" value="ECO:0000318"/>
    <property type="project" value="GO_Central"/>
</dbReference>
<organism evidence="11 12">
    <name type="scientific">Citrus sinensis</name>
    <name type="common">Sweet orange</name>
    <name type="synonym">Citrus aurantium var. sinensis</name>
    <dbReference type="NCBI Taxonomy" id="2711"/>
    <lineage>
        <taxon>Eukaryota</taxon>
        <taxon>Viridiplantae</taxon>
        <taxon>Streptophyta</taxon>
        <taxon>Embryophyta</taxon>
        <taxon>Tracheophyta</taxon>
        <taxon>Spermatophyta</taxon>
        <taxon>Magnoliopsida</taxon>
        <taxon>eudicotyledons</taxon>
        <taxon>Gunneridae</taxon>
        <taxon>Pentapetalae</taxon>
        <taxon>rosids</taxon>
        <taxon>malvids</taxon>
        <taxon>Sapindales</taxon>
        <taxon>Rutaceae</taxon>
        <taxon>Aurantioideae</taxon>
        <taxon>Citrus</taxon>
    </lineage>
</organism>
<dbReference type="GO" id="GO:0005524">
    <property type="term" value="F:ATP binding"/>
    <property type="evidence" value="ECO:0007669"/>
    <property type="project" value="UniProtKB-KW"/>
</dbReference>
<dbReference type="Proteomes" id="UP000027120">
    <property type="component" value="Unassembled WGS sequence"/>
</dbReference>
<feature type="region of interest" description="Disordered" evidence="9">
    <location>
        <begin position="1249"/>
        <end position="1269"/>
    </location>
</feature>
<name>A0A067GZJ3_CITSI</name>
<dbReference type="InterPro" id="IPR027417">
    <property type="entry name" value="P-loop_NTPase"/>
</dbReference>
<feature type="compositionally biased region" description="Polar residues" evidence="9">
    <location>
        <begin position="936"/>
        <end position="976"/>
    </location>
</feature>
<dbReference type="GO" id="GO:0003678">
    <property type="term" value="F:DNA helicase activity"/>
    <property type="evidence" value="ECO:0000318"/>
    <property type="project" value="GO_Central"/>
</dbReference>
<dbReference type="GO" id="GO:0046872">
    <property type="term" value="F:metal ion binding"/>
    <property type="evidence" value="ECO:0007669"/>
    <property type="project" value="UniProtKB-KW"/>
</dbReference>
<keyword evidence="12" id="KW-1185">Reference proteome</keyword>
<feature type="compositionally biased region" description="Basic residues" evidence="9">
    <location>
        <begin position="1256"/>
        <end position="1269"/>
    </location>
</feature>
<dbReference type="PROSITE" id="PS51193">
    <property type="entry name" value="HELICASE_ATP_BIND_2"/>
    <property type="match status" value="1"/>
</dbReference>
<dbReference type="FunFam" id="3.40.50.300:FF:001207">
    <property type="entry name" value="Fanconi anemia group J protein-like isoform E"/>
    <property type="match status" value="1"/>
</dbReference>
<protein>
    <recommendedName>
        <fullName evidence="10">Helicase ATP-binding domain-containing protein</fullName>
    </recommendedName>
</protein>
<dbReference type="InterPro" id="IPR014013">
    <property type="entry name" value="Helic_SF1/SF2_ATP-bd_DinG/Rad3"/>
</dbReference>
<dbReference type="GO" id="GO:0003677">
    <property type="term" value="F:DNA binding"/>
    <property type="evidence" value="ECO:0007669"/>
    <property type="project" value="InterPro"/>
</dbReference>
<evidence type="ECO:0000256" key="4">
    <source>
        <dbReference type="ARBA" id="ARBA00022806"/>
    </source>
</evidence>
<dbReference type="InterPro" id="IPR006554">
    <property type="entry name" value="Helicase-like_DEXD_c2"/>
</dbReference>
<accession>A0A067GZJ3</accession>
<keyword evidence="7" id="KW-0411">Iron-sulfur</keyword>
<dbReference type="PANTHER" id="PTHR11472:SF47">
    <property type="entry name" value="FANCONI ANEMIA GROUP J PROTEIN"/>
    <property type="match status" value="1"/>
</dbReference>
<dbReference type="eggNOG" id="KOG1132">
    <property type="taxonomic scope" value="Eukaryota"/>
</dbReference>
<evidence type="ECO:0000256" key="7">
    <source>
        <dbReference type="ARBA" id="ARBA00023014"/>
    </source>
</evidence>
<keyword evidence="2" id="KW-0547">Nucleotide-binding</keyword>
<evidence type="ECO:0000313" key="11">
    <source>
        <dbReference type="EMBL" id="KDO85138.1"/>
    </source>
</evidence>
<feature type="region of interest" description="Disordered" evidence="9">
    <location>
        <begin position="934"/>
        <end position="1026"/>
    </location>
</feature>
<evidence type="ECO:0000256" key="9">
    <source>
        <dbReference type="SAM" id="MobiDB-lite"/>
    </source>
</evidence>
<dbReference type="SMART" id="SM00488">
    <property type="entry name" value="DEXDc2"/>
    <property type="match status" value="1"/>
</dbReference>
<evidence type="ECO:0000256" key="6">
    <source>
        <dbReference type="ARBA" id="ARBA00023004"/>
    </source>
</evidence>
<dbReference type="InterPro" id="IPR045028">
    <property type="entry name" value="DinG/Rad3-like"/>
</dbReference>
<keyword evidence="5" id="KW-0067">ATP-binding</keyword>
<dbReference type="AlphaFoldDB" id="A0A067GZJ3"/>
<evidence type="ECO:0000256" key="3">
    <source>
        <dbReference type="ARBA" id="ARBA00022801"/>
    </source>
</evidence>
<evidence type="ECO:0000256" key="8">
    <source>
        <dbReference type="ARBA" id="ARBA00023235"/>
    </source>
</evidence>
<reference evidence="11 12" key="1">
    <citation type="submission" date="2014-04" db="EMBL/GenBank/DDBJ databases">
        <authorList>
            <consortium name="International Citrus Genome Consortium"/>
            <person name="Gmitter F."/>
            <person name="Chen C."/>
            <person name="Farmerie W."/>
            <person name="Harkins T."/>
            <person name="Desany B."/>
            <person name="Mohiuddin M."/>
            <person name="Kodira C."/>
            <person name="Borodovsky M."/>
            <person name="Lomsadze A."/>
            <person name="Burns P."/>
            <person name="Jenkins J."/>
            <person name="Prochnik S."/>
            <person name="Shu S."/>
            <person name="Chapman J."/>
            <person name="Pitluck S."/>
            <person name="Schmutz J."/>
            <person name="Rokhsar D."/>
        </authorList>
    </citation>
    <scope>NUCLEOTIDE SEQUENCE</scope>
</reference>
<dbReference type="GO" id="GO:1990918">
    <property type="term" value="P:double-strand break repair involved in meiotic recombination"/>
    <property type="evidence" value="ECO:0000318"/>
    <property type="project" value="GO_Central"/>
</dbReference>
<gene>
    <name evidence="11" type="ORF">CISIN_1g000814mg</name>
</gene>
<dbReference type="InterPro" id="IPR010614">
    <property type="entry name" value="RAD3-like_helicase_DEAD"/>
</dbReference>
<dbReference type="STRING" id="2711.A0A067GZJ3"/>
<keyword evidence="1" id="KW-0479">Metal-binding</keyword>
<feature type="region of interest" description="Disordered" evidence="9">
    <location>
        <begin position="833"/>
        <end position="859"/>
    </location>
</feature>
<evidence type="ECO:0000256" key="2">
    <source>
        <dbReference type="ARBA" id="ARBA00022741"/>
    </source>
</evidence>
<keyword evidence="8" id="KW-0413">Isomerase</keyword>
<evidence type="ECO:0000256" key="1">
    <source>
        <dbReference type="ARBA" id="ARBA00022723"/>
    </source>
</evidence>
<keyword evidence="6" id="KW-0408">Iron</keyword>
<dbReference type="SMART" id="SM00491">
    <property type="entry name" value="HELICc2"/>
    <property type="match status" value="1"/>
</dbReference>
<dbReference type="PaxDb" id="2711-XP_006473805.1"/>
<dbReference type="EMBL" id="KK784874">
    <property type="protein sequence ID" value="KDO85138.1"/>
    <property type="molecule type" value="Genomic_DNA"/>
</dbReference>
<dbReference type="Pfam" id="PF13307">
    <property type="entry name" value="Helicase_C_2"/>
    <property type="match status" value="1"/>
</dbReference>
<feature type="domain" description="Helicase ATP-binding" evidence="10">
    <location>
        <begin position="21"/>
        <end position="337"/>
    </location>
</feature>
<dbReference type="GO" id="GO:0051536">
    <property type="term" value="F:iron-sulfur cluster binding"/>
    <property type="evidence" value="ECO:0007669"/>
    <property type="project" value="UniProtKB-KW"/>
</dbReference>